<reference evidence="8" key="1">
    <citation type="submission" date="2015-05" db="EMBL/GenBank/DDBJ databases">
        <authorList>
            <person name="Urmite Genomes"/>
        </authorList>
    </citation>
    <scope>NUCLEOTIDE SEQUENCE [LARGE SCALE GENOMIC DNA]</scope>
    <source>
        <strain evidence="8">LF1</strain>
    </source>
</reference>
<proteinExistence type="predicted"/>
<evidence type="ECO:0000259" key="5">
    <source>
        <dbReference type="Pfam" id="PF03241"/>
    </source>
</evidence>
<dbReference type="PANTHER" id="PTHR36117">
    <property type="entry name" value="4-HYDROXYPHENYLACETATE 3-MONOOXYGENASE-RELATED"/>
    <property type="match status" value="1"/>
</dbReference>
<feature type="binding site" evidence="4">
    <location>
        <position position="190"/>
    </location>
    <ligand>
        <name>FAD</name>
        <dbReference type="ChEBI" id="CHEBI:57692"/>
    </ligand>
</feature>
<dbReference type="Gene3D" id="1.10.3140.10">
    <property type="entry name" value="4-hydroxybutyryl-coa dehydratase, domain 1"/>
    <property type="match status" value="1"/>
</dbReference>
<keyword evidence="8" id="KW-1185">Reference proteome</keyword>
<dbReference type="InterPro" id="IPR046373">
    <property type="entry name" value="Acyl-CoA_Oxase/DH_mid-dom_sf"/>
</dbReference>
<dbReference type="OrthoDB" id="9785230at2"/>
<feature type="domain" description="HpaB/PvcC/4-BUDH N-terminal" evidence="6">
    <location>
        <begin position="5"/>
        <end position="270"/>
    </location>
</feature>
<evidence type="ECO:0000256" key="1">
    <source>
        <dbReference type="ARBA" id="ARBA00022630"/>
    </source>
</evidence>
<dbReference type="InterPro" id="IPR004925">
    <property type="entry name" value="HpaB/PvcC/4-BUDH"/>
</dbReference>
<dbReference type="RefSeq" id="WP_090636341.1">
    <property type="nucleotide sequence ID" value="NZ_CVRB01000003.1"/>
</dbReference>
<keyword evidence="2 4" id="KW-0274">FAD</keyword>
<dbReference type="Proteomes" id="UP000199087">
    <property type="component" value="Unassembled WGS sequence"/>
</dbReference>
<dbReference type="STRING" id="1499688.BN000_03581"/>
<feature type="domain" description="HpaB/PvcC/4-BUDH C-terminal" evidence="5">
    <location>
        <begin position="290"/>
        <end position="477"/>
    </location>
</feature>
<keyword evidence="1" id="KW-0285">Flavoprotein</keyword>
<name>A0A0U1NZZ0_9BACI</name>
<dbReference type="GO" id="GO:0004497">
    <property type="term" value="F:monooxygenase activity"/>
    <property type="evidence" value="ECO:0007669"/>
    <property type="project" value="UniProtKB-KW"/>
</dbReference>
<keyword evidence="3" id="KW-0560">Oxidoreductase</keyword>
<sequence length="491" mass="55523">MAARTGKQFLEGLKDGREIWLEGERITDVTTHPKLKGAAETMAKLFDLQHEFPEIMLYDSPDTGEKVGITHLIPKSKEDIKRIRIAMKKWAEVSAGLMGRSPDYMNTTFACFAGHADVWARRGNEQGAQNLVNYQKYIRDNDLILTHSIINPQVDRSVSEAEQGGGEVSLHKVGETDDAIIVRGARMLATLAPYADELAVYPGSDIRLQDKKYAICFSIPMNTPGLKFICRDSYSKDRSNYDYPLSSRFDEMDAVVIFDDVKVPKDRVFMDGDTVGYSEVIGEGYWRNYIIFQAMNRALTKLEFAFGLGHMIADMTGVNAFDHVQEKLGEIWNMLEITRSAVVAAEEGAFEVRNKGIWAPDDRPLLALRGLMPKFIPRATELLKLIGGGGFMLTPSFADLEGPLSSDIKKYYQARNADAEKRIRLFRLGWDFIGSELAGRLDLYERFYLSDSFRMTALNYKIADKTHSINLINQFLDEPVKNDFKSKVEVR</sequence>
<feature type="binding site" evidence="4">
    <location>
        <begin position="147"/>
        <end position="149"/>
    </location>
    <ligand>
        <name>FAD</name>
        <dbReference type="ChEBI" id="CHEBI:57692"/>
    </ligand>
</feature>
<dbReference type="SUPFAM" id="SSF56645">
    <property type="entry name" value="Acyl-CoA dehydrogenase NM domain-like"/>
    <property type="match status" value="1"/>
</dbReference>
<dbReference type="InterPro" id="IPR024674">
    <property type="entry name" value="HpaB/PvcC/4-BUDH_N"/>
</dbReference>
<evidence type="ECO:0000256" key="3">
    <source>
        <dbReference type="ARBA" id="ARBA00023002"/>
    </source>
</evidence>
<dbReference type="SUPFAM" id="SSF47203">
    <property type="entry name" value="Acyl-CoA dehydrogenase C-terminal domain-like"/>
    <property type="match status" value="1"/>
</dbReference>
<dbReference type="InterPro" id="IPR009100">
    <property type="entry name" value="AcylCoA_DH/oxidase_NM_dom_sf"/>
</dbReference>
<dbReference type="EMBL" id="CVRB01000003">
    <property type="protein sequence ID" value="CRK83609.1"/>
    <property type="molecule type" value="Genomic_DNA"/>
</dbReference>
<dbReference type="PIRSF" id="PIRSF000331">
    <property type="entry name" value="HpaA_HpaB"/>
    <property type="match status" value="1"/>
</dbReference>
<protein>
    <submittedName>
        <fullName evidence="7">4-hydroxyphenylacetate 3-monooxygenase oxygenase subunit</fullName>
    </submittedName>
</protein>
<evidence type="ECO:0000256" key="4">
    <source>
        <dbReference type="PIRSR" id="PIRSR000331-2"/>
    </source>
</evidence>
<feature type="binding site" evidence="4">
    <location>
        <begin position="451"/>
        <end position="454"/>
    </location>
    <ligand>
        <name>FAD</name>
        <dbReference type="ChEBI" id="CHEBI:57692"/>
    </ligand>
</feature>
<evidence type="ECO:0000313" key="7">
    <source>
        <dbReference type="EMBL" id="CRK83609.1"/>
    </source>
</evidence>
<dbReference type="Gene3D" id="1.20.140.10">
    <property type="entry name" value="Butyryl-CoA Dehydrogenase, subunit A, domain 3"/>
    <property type="match status" value="1"/>
</dbReference>
<evidence type="ECO:0000313" key="8">
    <source>
        <dbReference type="Proteomes" id="UP000199087"/>
    </source>
</evidence>
<feature type="binding site" evidence="4">
    <location>
        <begin position="153"/>
        <end position="156"/>
    </location>
    <ligand>
        <name>FAD</name>
        <dbReference type="ChEBI" id="CHEBI:57692"/>
    </ligand>
</feature>
<gene>
    <name evidence="7" type="ORF">BN000_03581</name>
</gene>
<dbReference type="Pfam" id="PF03241">
    <property type="entry name" value="HpaB"/>
    <property type="match status" value="1"/>
</dbReference>
<dbReference type="Pfam" id="PF11794">
    <property type="entry name" value="HpaB_N"/>
    <property type="match status" value="1"/>
</dbReference>
<dbReference type="PANTHER" id="PTHR36117:SF3">
    <property type="entry name" value="4-HYDROXYPHENYLACETATE 3-MONOOXYGENASE-RELATED"/>
    <property type="match status" value="1"/>
</dbReference>
<dbReference type="AlphaFoldDB" id="A0A0U1NZZ0"/>
<organism evidence="7 8">
    <name type="scientific">Neobacillus massiliamazoniensis</name>
    <dbReference type="NCBI Taxonomy" id="1499688"/>
    <lineage>
        <taxon>Bacteria</taxon>
        <taxon>Bacillati</taxon>
        <taxon>Bacillota</taxon>
        <taxon>Bacilli</taxon>
        <taxon>Bacillales</taxon>
        <taxon>Bacillaceae</taxon>
        <taxon>Neobacillus</taxon>
    </lineage>
</organism>
<evidence type="ECO:0000259" key="6">
    <source>
        <dbReference type="Pfam" id="PF11794"/>
    </source>
</evidence>
<dbReference type="Gene3D" id="2.40.110.10">
    <property type="entry name" value="Butyryl-CoA Dehydrogenase, subunit A, domain 2"/>
    <property type="match status" value="1"/>
</dbReference>
<dbReference type="InterPro" id="IPR036250">
    <property type="entry name" value="AcylCo_DH-like_C"/>
</dbReference>
<dbReference type="GO" id="GO:0016627">
    <property type="term" value="F:oxidoreductase activity, acting on the CH-CH group of donors"/>
    <property type="evidence" value="ECO:0007669"/>
    <property type="project" value="InterPro"/>
</dbReference>
<dbReference type="InterPro" id="IPR024719">
    <property type="entry name" value="HpaB/PvcC/4-BUDH_C"/>
</dbReference>
<keyword evidence="7" id="KW-0503">Monooxygenase</keyword>
<evidence type="ECO:0000256" key="2">
    <source>
        <dbReference type="ARBA" id="ARBA00022827"/>
    </source>
</evidence>
<accession>A0A0U1NZZ0</accession>